<name>A0A9Q0RXW3_9DIPT</name>
<keyword evidence="2" id="KW-1185">Reference proteome</keyword>
<accession>A0A9Q0RXW3</accession>
<gene>
    <name evidence="1" type="ORF">Bhyg_14856</name>
</gene>
<evidence type="ECO:0000313" key="1">
    <source>
        <dbReference type="EMBL" id="KAJ6636268.1"/>
    </source>
</evidence>
<dbReference type="AlphaFoldDB" id="A0A9Q0RXW3"/>
<protein>
    <submittedName>
        <fullName evidence="1">Uncharacterized protein</fullName>
    </submittedName>
</protein>
<evidence type="ECO:0000313" key="2">
    <source>
        <dbReference type="Proteomes" id="UP001151699"/>
    </source>
</evidence>
<dbReference type="OrthoDB" id="7762929at2759"/>
<reference evidence="1" key="1">
    <citation type="submission" date="2022-07" db="EMBL/GenBank/DDBJ databases">
        <authorList>
            <person name="Trinca V."/>
            <person name="Uliana J.V.C."/>
            <person name="Torres T.T."/>
            <person name="Ward R.J."/>
            <person name="Monesi N."/>
        </authorList>
    </citation>
    <scope>NUCLEOTIDE SEQUENCE</scope>
    <source>
        <strain evidence="1">HSMRA1968</strain>
        <tissue evidence="1">Whole embryos</tissue>
    </source>
</reference>
<proteinExistence type="predicted"/>
<organism evidence="1 2">
    <name type="scientific">Pseudolycoriella hygida</name>
    <dbReference type="NCBI Taxonomy" id="35572"/>
    <lineage>
        <taxon>Eukaryota</taxon>
        <taxon>Metazoa</taxon>
        <taxon>Ecdysozoa</taxon>
        <taxon>Arthropoda</taxon>
        <taxon>Hexapoda</taxon>
        <taxon>Insecta</taxon>
        <taxon>Pterygota</taxon>
        <taxon>Neoptera</taxon>
        <taxon>Endopterygota</taxon>
        <taxon>Diptera</taxon>
        <taxon>Nematocera</taxon>
        <taxon>Sciaroidea</taxon>
        <taxon>Sciaridae</taxon>
        <taxon>Pseudolycoriella</taxon>
    </lineage>
</organism>
<sequence>MYMLLRWDYYRIYDKEHRDYINERLAREEKKKAKTVIRDITGLNKKKAPVEVVQKEMFKMARFKNIPAKVSHRRCYACDNKTSKE</sequence>
<dbReference type="Proteomes" id="UP001151699">
    <property type="component" value="Chromosome C"/>
</dbReference>
<comment type="caution">
    <text evidence="1">The sequence shown here is derived from an EMBL/GenBank/DDBJ whole genome shotgun (WGS) entry which is preliminary data.</text>
</comment>
<dbReference type="EMBL" id="WJQU01000004">
    <property type="protein sequence ID" value="KAJ6636268.1"/>
    <property type="molecule type" value="Genomic_DNA"/>
</dbReference>